<organism evidence="1 2">
    <name type="scientific">Aegilops tauschii subsp. strangulata</name>
    <name type="common">Goatgrass</name>
    <dbReference type="NCBI Taxonomy" id="200361"/>
    <lineage>
        <taxon>Eukaryota</taxon>
        <taxon>Viridiplantae</taxon>
        <taxon>Streptophyta</taxon>
        <taxon>Embryophyta</taxon>
        <taxon>Tracheophyta</taxon>
        <taxon>Spermatophyta</taxon>
        <taxon>Magnoliopsida</taxon>
        <taxon>Liliopsida</taxon>
        <taxon>Poales</taxon>
        <taxon>Poaceae</taxon>
        <taxon>BOP clade</taxon>
        <taxon>Pooideae</taxon>
        <taxon>Triticodae</taxon>
        <taxon>Triticeae</taxon>
        <taxon>Triticinae</taxon>
        <taxon>Aegilops</taxon>
    </lineage>
</organism>
<reference evidence="1" key="4">
    <citation type="submission" date="2019-03" db="UniProtKB">
        <authorList>
            <consortium name="EnsemblPlants"/>
        </authorList>
    </citation>
    <scope>IDENTIFICATION</scope>
</reference>
<reference evidence="2" key="1">
    <citation type="journal article" date="2014" name="Science">
        <title>Ancient hybridizations among the ancestral genomes of bread wheat.</title>
        <authorList>
            <consortium name="International Wheat Genome Sequencing Consortium,"/>
            <person name="Marcussen T."/>
            <person name="Sandve S.R."/>
            <person name="Heier L."/>
            <person name="Spannagl M."/>
            <person name="Pfeifer M."/>
            <person name="Jakobsen K.S."/>
            <person name="Wulff B.B."/>
            <person name="Steuernagel B."/>
            <person name="Mayer K.F."/>
            <person name="Olsen O.A."/>
        </authorList>
    </citation>
    <scope>NUCLEOTIDE SEQUENCE [LARGE SCALE GENOMIC DNA]</scope>
    <source>
        <strain evidence="2">cv. AL8/78</strain>
    </source>
</reference>
<dbReference type="AlphaFoldDB" id="A0A453QWB8"/>
<evidence type="ECO:0000313" key="1">
    <source>
        <dbReference type="EnsemblPlants" id="AET7Gv20342300.1"/>
    </source>
</evidence>
<reference evidence="2" key="2">
    <citation type="journal article" date="2017" name="Nat. Plants">
        <title>The Aegilops tauschii genome reveals multiple impacts of transposons.</title>
        <authorList>
            <person name="Zhao G."/>
            <person name="Zou C."/>
            <person name="Li K."/>
            <person name="Wang K."/>
            <person name="Li T."/>
            <person name="Gao L."/>
            <person name="Zhang X."/>
            <person name="Wang H."/>
            <person name="Yang Z."/>
            <person name="Liu X."/>
            <person name="Jiang W."/>
            <person name="Mao L."/>
            <person name="Kong X."/>
            <person name="Jiao Y."/>
            <person name="Jia J."/>
        </authorList>
    </citation>
    <scope>NUCLEOTIDE SEQUENCE [LARGE SCALE GENOMIC DNA]</scope>
    <source>
        <strain evidence="2">cv. AL8/78</strain>
    </source>
</reference>
<reference evidence="1" key="5">
    <citation type="journal article" date="2021" name="G3 (Bethesda)">
        <title>Aegilops tauschii genome assembly Aet v5.0 features greater sequence contiguity and improved annotation.</title>
        <authorList>
            <person name="Wang L."/>
            <person name="Zhu T."/>
            <person name="Rodriguez J.C."/>
            <person name="Deal K.R."/>
            <person name="Dubcovsky J."/>
            <person name="McGuire P.E."/>
            <person name="Lux T."/>
            <person name="Spannagl M."/>
            <person name="Mayer K.F.X."/>
            <person name="Baldrich P."/>
            <person name="Meyers B.C."/>
            <person name="Huo N."/>
            <person name="Gu Y.Q."/>
            <person name="Zhou H."/>
            <person name="Devos K.M."/>
            <person name="Bennetzen J.L."/>
            <person name="Unver T."/>
            <person name="Budak H."/>
            <person name="Gulick P.J."/>
            <person name="Galiba G."/>
            <person name="Kalapos B."/>
            <person name="Nelson D.R."/>
            <person name="Li P."/>
            <person name="You F.M."/>
            <person name="Luo M.C."/>
            <person name="Dvorak J."/>
        </authorList>
    </citation>
    <scope>NUCLEOTIDE SEQUENCE [LARGE SCALE GENOMIC DNA]</scope>
    <source>
        <strain evidence="1">cv. AL8/78</strain>
    </source>
</reference>
<accession>A0A453QWB8</accession>
<name>A0A453QWB8_AEGTS</name>
<dbReference type="Gramene" id="AET7Gv20342300.1">
    <property type="protein sequence ID" value="AET7Gv20342300.1"/>
    <property type="gene ID" value="AET7Gv20342300"/>
</dbReference>
<sequence>VGSVIGQFSDFKRQLIKKTGFDGMLELKSWQKISLKYSAYLMDRVDVDSSIINLEGQGVIELRDQH</sequence>
<dbReference type="Proteomes" id="UP000015105">
    <property type="component" value="Chromosome 7D"/>
</dbReference>
<reference evidence="1" key="3">
    <citation type="journal article" date="2017" name="Nature">
        <title>Genome sequence of the progenitor of the wheat D genome Aegilops tauschii.</title>
        <authorList>
            <person name="Luo M.C."/>
            <person name="Gu Y.Q."/>
            <person name="Puiu D."/>
            <person name="Wang H."/>
            <person name="Twardziok S.O."/>
            <person name="Deal K.R."/>
            <person name="Huo N."/>
            <person name="Zhu T."/>
            <person name="Wang L."/>
            <person name="Wang Y."/>
            <person name="McGuire P.E."/>
            <person name="Liu S."/>
            <person name="Long H."/>
            <person name="Ramasamy R.K."/>
            <person name="Rodriguez J.C."/>
            <person name="Van S.L."/>
            <person name="Yuan L."/>
            <person name="Wang Z."/>
            <person name="Xia Z."/>
            <person name="Xiao L."/>
            <person name="Anderson O.D."/>
            <person name="Ouyang S."/>
            <person name="Liang Y."/>
            <person name="Zimin A.V."/>
            <person name="Pertea G."/>
            <person name="Qi P."/>
            <person name="Bennetzen J.L."/>
            <person name="Dai X."/>
            <person name="Dawson M.W."/>
            <person name="Muller H.G."/>
            <person name="Kugler K."/>
            <person name="Rivarola-Duarte L."/>
            <person name="Spannagl M."/>
            <person name="Mayer K.F.X."/>
            <person name="Lu F.H."/>
            <person name="Bevan M.W."/>
            <person name="Leroy P."/>
            <person name="Li P."/>
            <person name="You F.M."/>
            <person name="Sun Q."/>
            <person name="Liu Z."/>
            <person name="Lyons E."/>
            <person name="Wicker T."/>
            <person name="Salzberg S.L."/>
            <person name="Devos K.M."/>
            <person name="Dvorak J."/>
        </authorList>
    </citation>
    <scope>NUCLEOTIDE SEQUENCE [LARGE SCALE GENOMIC DNA]</scope>
    <source>
        <strain evidence="1">cv. AL8/78</strain>
    </source>
</reference>
<protein>
    <submittedName>
        <fullName evidence="1">Uncharacterized protein</fullName>
    </submittedName>
</protein>
<proteinExistence type="predicted"/>
<dbReference type="EnsemblPlants" id="AET7Gv20342300.1">
    <property type="protein sequence ID" value="AET7Gv20342300.1"/>
    <property type="gene ID" value="AET7Gv20342300"/>
</dbReference>
<evidence type="ECO:0000313" key="2">
    <source>
        <dbReference type="Proteomes" id="UP000015105"/>
    </source>
</evidence>
<keyword evidence="2" id="KW-1185">Reference proteome</keyword>